<organism evidence="9 10">
    <name type="scientific">Methylobacterium aquaticum</name>
    <dbReference type="NCBI Taxonomy" id="270351"/>
    <lineage>
        <taxon>Bacteria</taxon>
        <taxon>Pseudomonadati</taxon>
        <taxon>Pseudomonadota</taxon>
        <taxon>Alphaproteobacteria</taxon>
        <taxon>Hyphomicrobiales</taxon>
        <taxon>Methylobacteriaceae</taxon>
        <taxon>Methylobacterium</taxon>
    </lineage>
</organism>
<dbReference type="InterPro" id="IPR003593">
    <property type="entry name" value="AAA+_ATPase"/>
</dbReference>
<accession>A0A0J6SRJ2</accession>
<protein>
    <submittedName>
        <fullName evidence="9">Peptide ABC transporter ATP-binding protein</fullName>
    </submittedName>
</protein>
<proteinExistence type="inferred from homology"/>
<dbReference type="InterPro" id="IPR017871">
    <property type="entry name" value="ABC_transporter-like_CS"/>
</dbReference>
<dbReference type="NCBIfam" id="TIGR01727">
    <property type="entry name" value="oligo_HPY"/>
    <property type="match status" value="1"/>
</dbReference>
<comment type="similarity">
    <text evidence="2">Belongs to the ABC transporter superfamily.</text>
</comment>
<dbReference type="GO" id="GO:0005524">
    <property type="term" value="F:ATP binding"/>
    <property type="evidence" value="ECO:0007669"/>
    <property type="project" value="UniProtKB-KW"/>
</dbReference>
<dbReference type="CDD" id="cd03257">
    <property type="entry name" value="ABC_NikE_OppD_transporters"/>
    <property type="match status" value="1"/>
</dbReference>
<dbReference type="PANTHER" id="PTHR43297:SF2">
    <property type="entry name" value="DIPEPTIDE TRANSPORT ATP-BINDING PROTEIN DPPD"/>
    <property type="match status" value="1"/>
</dbReference>
<dbReference type="AlphaFoldDB" id="A0A0J6SRJ2"/>
<keyword evidence="4" id="KW-1003">Cell membrane</keyword>
<dbReference type="Pfam" id="PF08352">
    <property type="entry name" value="oligo_HPY"/>
    <property type="match status" value="1"/>
</dbReference>
<dbReference type="GO" id="GO:0016887">
    <property type="term" value="F:ATP hydrolysis activity"/>
    <property type="evidence" value="ECO:0007669"/>
    <property type="project" value="InterPro"/>
</dbReference>
<comment type="subcellular location">
    <subcellularLocation>
        <location evidence="1">Cell inner membrane</location>
        <topology evidence="1">Peripheral membrane protein</topology>
    </subcellularLocation>
</comment>
<gene>
    <name evidence="9" type="ORF">VP06_10005</name>
</gene>
<name>A0A0J6SRJ2_9HYPH</name>
<dbReference type="OrthoDB" id="9797536at2"/>
<dbReference type="SMART" id="SM00382">
    <property type="entry name" value="AAA"/>
    <property type="match status" value="1"/>
</dbReference>
<dbReference type="EMBL" id="LABX01000071">
    <property type="protein sequence ID" value="KMO36309.1"/>
    <property type="molecule type" value="Genomic_DNA"/>
</dbReference>
<dbReference type="Proteomes" id="UP000035929">
    <property type="component" value="Unassembled WGS sequence"/>
</dbReference>
<dbReference type="GO" id="GO:0015833">
    <property type="term" value="P:peptide transport"/>
    <property type="evidence" value="ECO:0007669"/>
    <property type="project" value="InterPro"/>
</dbReference>
<dbReference type="InterPro" id="IPR013563">
    <property type="entry name" value="Oligopep_ABC_C"/>
</dbReference>
<keyword evidence="3" id="KW-0813">Transport</keyword>
<dbReference type="InterPro" id="IPR050388">
    <property type="entry name" value="ABC_Ni/Peptide_Import"/>
</dbReference>
<dbReference type="PANTHER" id="PTHR43297">
    <property type="entry name" value="OLIGOPEPTIDE TRANSPORT ATP-BINDING PROTEIN APPD"/>
    <property type="match status" value="1"/>
</dbReference>
<dbReference type="InterPro" id="IPR003439">
    <property type="entry name" value="ABC_transporter-like_ATP-bd"/>
</dbReference>
<dbReference type="RefSeq" id="WP_048463621.1">
    <property type="nucleotide sequence ID" value="NZ_LABX01000071.1"/>
</dbReference>
<sequence>MTLLAIDDLQTHFFTRSGILKAVDGVSLSIEPGEVLAVVGESGCGKSVTAFSVLGLVPNPPGRIVGGSIRFEGRELVGLPARDMRALRGDRIGMIFQEPMTSLNPALTVGDQIGEVLVRHRGFTRRQALTRAEELLDLVRVPDPRRRVTEYPHRLSGGMRQRVMIAMAIACEPKLLIADEPTTALDVTVQAQVLDLLASIRARFGMAILLITHDLGVVAETADRVAVMYAGRKVEEAATARLFADPQHPYTRGLLGAIPEVADDDPAMGRDRPRLSEIPGMVPALDAMPPGCRFAPRCPEAMPVCRTAPPALRPAGGGVAACYARQDDRPSLEEVA</sequence>
<evidence type="ECO:0000256" key="6">
    <source>
        <dbReference type="ARBA" id="ARBA00022840"/>
    </source>
</evidence>
<evidence type="ECO:0000256" key="4">
    <source>
        <dbReference type="ARBA" id="ARBA00022475"/>
    </source>
</evidence>
<feature type="domain" description="ABC transporter" evidence="8">
    <location>
        <begin position="4"/>
        <end position="255"/>
    </location>
</feature>
<reference evidence="9 10" key="1">
    <citation type="submission" date="2015-03" db="EMBL/GenBank/DDBJ databases">
        <title>Genome sequencing of Methylobacterium aquaticum DSM16371 type strain.</title>
        <authorList>
            <person name="Chaudhry V."/>
            <person name="Patil P.B."/>
        </authorList>
    </citation>
    <scope>NUCLEOTIDE SEQUENCE [LARGE SCALE GENOMIC DNA]</scope>
    <source>
        <strain evidence="9 10">DSM 16371</strain>
    </source>
</reference>
<evidence type="ECO:0000256" key="5">
    <source>
        <dbReference type="ARBA" id="ARBA00022741"/>
    </source>
</evidence>
<dbReference type="GO" id="GO:0005886">
    <property type="term" value="C:plasma membrane"/>
    <property type="evidence" value="ECO:0007669"/>
    <property type="project" value="UniProtKB-SubCell"/>
</dbReference>
<keyword evidence="7" id="KW-0472">Membrane</keyword>
<evidence type="ECO:0000256" key="2">
    <source>
        <dbReference type="ARBA" id="ARBA00005417"/>
    </source>
</evidence>
<dbReference type="FunFam" id="3.40.50.300:FF:000016">
    <property type="entry name" value="Oligopeptide ABC transporter ATP-binding component"/>
    <property type="match status" value="1"/>
</dbReference>
<comment type="caution">
    <text evidence="9">The sequence shown here is derived from an EMBL/GenBank/DDBJ whole genome shotgun (WGS) entry which is preliminary data.</text>
</comment>
<evidence type="ECO:0000313" key="10">
    <source>
        <dbReference type="Proteomes" id="UP000035929"/>
    </source>
</evidence>
<dbReference type="PATRIC" id="fig|270351.6.peg.6879"/>
<dbReference type="GO" id="GO:0055085">
    <property type="term" value="P:transmembrane transport"/>
    <property type="evidence" value="ECO:0007669"/>
    <property type="project" value="UniProtKB-ARBA"/>
</dbReference>
<evidence type="ECO:0000259" key="8">
    <source>
        <dbReference type="PROSITE" id="PS50893"/>
    </source>
</evidence>
<dbReference type="SUPFAM" id="SSF52540">
    <property type="entry name" value="P-loop containing nucleoside triphosphate hydrolases"/>
    <property type="match status" value="1"/>
</dbReference>
<evidence type="ECO:0000256" key="3">
    <source>
        <dbReference type="ARBA" id="ARBA00022448"/>
    </source>
</evidence>
<dbReference type="InterPro" id="IPR027417">
    <property type="entry name" value="P-loop_NTPase"/>
</dbReference>
<dbReference type="PROSITE" id="PS50893">
    <property type="entry name" value="ABC_TRANSPORTER_2"/>
    <property type="match status" value="1"/>
</dbReference>
<evidence type="ECO:0000256" key="7">
    <source>
        <dbReference type="ARBA" id="ARBA00023136"/>
    </source>
</evidence>
<dbReference type="PROSITE" id="PS00211">
    <property type="entry name" value="ABC_TRANSPORTER_1"/>
    <property type="match status" value="1"/>
</dbReference>
<evidence type="ECO:0000313" key="9">
    <source>
        <dbReference type="EMBL" id="KMO36309.1"/>
    </source>
</evidence>
<keyword evidence="6 9" id="KW-0067">ATP-binding</keyword>
<dbReference type="Pfam" id="PF00005">
    <property type="entry name" value="ABC_tran"/>
    <property type="match status" value="1"/>
</dbReference>
<dbReference type="Gene3D" id="3.40.50.300">
    <property type="entry name" value="P-loop containing nucleotide triphosphate hydrolases"/>
    <property type="match status" value="1"/>
</dbReference>
<evidence type="ECO:0000256" key="1">
    <source>
        <dbReference type="ARBA" id="ARBA00004417"/>
    </source>
</evidence>
<keyword evidence="5" id="KW-0547">Nucleotide-binding</keyword>